<evidence type="ECO:0000256" key="1">
    <source>
        <dbReference type="SAM" id="MobiDB-lite"/>
    </source>
</evidence>
<dbReference type="EMBL" id="CADCWF010000367">
    <property type="protein sequence ID" value="CAA9584220.1"/>
    <property type="molecule type" value="Genomic_DNA"/>
</dbReference>
<protein>
    <submittedName>
        <fullName evidence="3">Uncharacterized protein</fullName>
    </submittedName>
</protein>
<proteinExistence type="predicted"/>
<accession>A0A6J4VQ01</accession>
<organism evidence="3">
    <name type="scientific">uncultured Thermomicrobiales bacterium</name>
    <dbReference type="NCBI Taxonomy" id="1645740"/>
    <lineage>
        <taxon>Bacteria</taxon>
        <taxon>Pseudomonadati</taxon>
        <taxon>Thermomicrobiota</taxon>
        <taxon>Thermomicrobia</taxon>
        <taxon>Thermomicrobiales</taxon>
        <taxon>environmental samples</taxon>
    </lineage>
</organism>
<evidence type="ECO:0000313" key="3">
    <source>
        <dbReference type="EMBL" id="CAA9584220.1"/>
    </source>
</evidence>
<dbReference type="AlphaFoldDB" id="A0A6J4VQ01"/>
<reference evidence="3" key="1">
    <citation type="submission" date="2020-02" db="EMBL/GenBank/DDBJ databases">
        <authorList>
            <person name="Meier V. D."/>
        </authorList>
    </citation>
    <scope>NUCLEOTIDE SEQUENCE</scope>
    <source>
        <strain evidence="3">AVDCRST_MAG59</strain>
    </source>
</reference>
<sequence>MFAPSDDGLLCDLRVHRIKEEARSMSLLSQGRDRVQWSAYGFIAGILIGLVLGWLFHGVIGTVVNFLIVAALLTPFIIAFIFWRRTKERIEDLRTPDPVPTVPLDRGDPIDAPSYVIRERSESREQ</sequence>
<feature type="transmembrane region" description="Helical" evidence="2">
    <location>
        <begin position="37"/>
        <end position="57"/>
    </location>
</feature>
<keyword evidence="2" id="KW-1133">Transmembrane helix</keyword>
<keyword evidence="2" id="KW-0472">Membrane</keyword>
<feature type="region of interest" description="Disordered" evidence="1">
    <location>
        <begin position="94"/>
        <end position="126"/>
    </location>
</feature>
<feature type="compositionally biased region" description="Basic and acidic residues" evidence="1">
    <location>
        <begin position="117"/>
        <end position="126"/>
    </location>
</feature>
<evidence type="ECO:0000256" key="2">
    <source>
        <dbReference type="SAM" id="Phobius"/>
    </source>
</evidence>
<feature type="transmembrane region" description="Helical" evidence="2">
    <location>
        <begin position="63"/>
        <end position="83"/>
    </location>
</feature>
<gene>
    <name evidence="3" type="ORF">AVDCRST_MAG59-5243</name>
</gene>
<name>A0A6J4VQ01_9BACT</name>
<keyword evidence="2" id="KW-0812">Transmembrane</keyword>